<organism evidence="1 2">
    <name type="scientific">Chryseobacterium aquaeductus</name>
    <dbReference type="NCBI Taxonomy" id="2675056"/>
    <lineage>
        <taxon>Bacteria</taxon>
        <taxon>Pseudomonadati</taxon>
        <taxon>Bacteroidota</taxon>
        <taxon>Flavobacteriia</taxon>
        <taxon>Flavobacteriales</taxon>
        <taxon>Weeksellaceae</taxon>
        <taxon>Chryseobacterium group</taxon>
        <taxon>Chryseobacterium</taxon>
    </lineage>
</organism>
<comment type="caution">
    <text evidence="1">The sequence shown here is derived from an EMBL/GenBank/DDBJ whole genome shotgun (WGS) entry which is preliminary data.</text>
</comment>
<keyword evidence="2" id="KW-1185">Reference proteome</keyword>
<gene>
    <name evidence="1" type="ORF">CHRY9390_03171</name>
</gene>
<dbReference type="AlphaFoldDB" id="A0A9N8MJS0"/>
<protein>
    <submittedName>
        <fullName evidence="1">Uncharacterized protein</fullName>
    </submittedName>
</protein>
<evidence type="ECO:0000313" key="2">
    <source>
        <dbReference type="Proteomes" id="UP000662618"/>
    </source>
</evidence>
<evidence type="ECO:0000313" key="1">
    <source>
        <dbReference type="EMBL" id="CAD7816447.1"/>
    </source>
</evidence>
<dbReference type="EMBL" id="CAJIMS010000001">
    <property type="protein sequence ID" value="CAD7816447.1"/>
    <property type="molecule type" value="Genomic_DNA"/>
</dbReference>
<dbReference type="Proteomes" id="UP000662618">
    <property type="component" value="Unassembled WGS sequence"/>
</dbReference>
<accession>A0A9N8MJS0</accession>
<sequence>MRIFLLFLIFILVNCSDKNINNEIHSYFLNNFTLFHIKCEDEIYFTTQKCDCNNISKSNLKIIGDNESYYIVSARYSKELNKIQFYSLFNKVIKNGEINNKIEVIEYRDYVDNVFNNDSIIGNPKFLTFSGRASQY</sequence>
<proteinExistence type="predicted"/>
<reference evidence="1" key="1">
    <citation type="submission" date="2020-12" db="EMBL/GenBank/DDBJ databases">
        <authorList>
            <person name="Rodrigo-Torres L."/>
            <person name="Arahal R. D."/>
            <person name="Lucena T."/>
        </authorList>
    </citation>
    <scope>NUCLEOTIDE SEQUENCE</scope>
    <source>
        <strain evidence="1">CECT 9390</strain>
    </source>
</reference>
<name>A0A9N8MJS0_9FLAO</name>